<sequence length="1157" mass="131367">MNIDVVRGTTWVDKVHRFIEDMKYNDEGLSSHSVPCPLIAQRDNRDSGLIKKKIIETQGKFRGSLWLGGEGLHWVLGLFGIIRDPVTTTEGFFQFLKDDYRTLEFSCLKNRGGCFVELCDYYSGAQQGGIRVPEGRSGAGWVRFAAEVRRFFLGKNSAATVAGREKHCATNVAGGEQKIRIQLRNRDTREDFTQRHYKETFKMRTRTVMSAVEPRPTRSFAFTWNPHPNTLVITKREGEPRKATWVGLSDVAGLLEAVRPTRPVKEHLKLDRGLLIKPVGTVDLMQNTSIEPRPTKDSLETSNLAELPMVVSVLGESSTRLSNPFLDVADPCYLPMILHNPYVLKMGLQLSSVVSVELDDVKMLVEGWFKEVEDVGRQSSPRALYIAEEGGESLSPLSCTPLCVVEPSDRSPVVAYLGDVVDALTQPSKWVDKQMNMLRKQVGVSIKGHEAECLALLRKIEEMKLDCLDLRVAKSIWSNQYVDWVGLDTVNITGGILIMWDKRVVEKLDVATSLSLVTGKASPWCVVGDFNSIRFPSERLGCSRLSPTMIKFSDWIDTLSLVDLPLVGGQYTWCSGASPPSMSRIDRALVSIDWEEHFPDVLLKLLPWPISNHHPLLVEAGGMACGKSSFKFENMWLKSASFVDRHWNKETFGDARLQRHRRMGDILDLDVKEGRGGLSSEEHILREKLKSEVVRLVHLEETSWQQKSRILWLKEEDNNTSFFRRTANSNRRNNYLSSLEVDGYIFEDKEDIKIQVERFYHSLFQESESWRPEADGIEFDSIDASARDMLERPFDREEVFQVIQNLQGDKACPDGFTMVFFQKCWQVVEDDIIAFFGEVFEFYKFEKSLNANFISLIPKKVNALNIRDFRPISLIGSVYKILAKVLANRLALVFYSIISEAQNSFVGGRKILDSVLTTNECLDSRLKSCISGLICKPDIEKAYDYVNWDCLYFLMNRMVFGRDPLSPLLFLLIMEVLNRMLKKTMDGGLLKGFQVERSEESDVYVSHLLYANDTILFCNADPEQLLYICMVLTCFETVTGLKVNMNKSEMVPIGEVVRLEDLAELLSCHVGSLPLQYLGMPLGASYKALGFGGLGVRPLIPFNRALLGKWLWHFGMEEHHLWHRVLDAKYGVERGGWITNIPRGSHGCSLWKHIRMG</sequence>
<dbReference type="InterPro" id="IPR052343">
    <property type="entry name" value="Retrotransposon-Effector_Assoc"/>
</dbReference>
<reference evidence="2" key="1">
    <citation type="submission" date="2018-02" db="EMBL/GenBank/DDBJ databases">
        <authorList>
            <person name="Cohen D.B."/>
            <person name="Kent A.D."/>
        </authorList>
    </citation>
    <scope>NUCLEOTIDE SEQUENCE</scope>
</reference>
<dbReference type="AlphaFoldDB" id="A0A2N9G707"/>
<organism evidence="2">
    <name type="scientific">Fagus sylvatica</name>
    <name type="common">Beechnut</name>
    <dbReference type="NCBI Taxonomy" id="28930"/>
    <lineage>
        <taxon>Eukaryota</taxon>
        <taxon>Viridiplantae</taxon>
        <taxon>Streptophyta</taxon>
        <taxon>Embryophyta</taxon>
        <taxon>Tracheophyta</taxon>
        <taxon>Spermatophyta</taxon>
        <taxon>Magnoliopsida</taxon>
        <taxon>eudicotyledons</taxon>
        <taxon>Gunneridae</taxon>
        <taxon>Pentapetalae</taxon>
        <taxon>rosids</taxon>
        <taxon>fabids</taxon>
        <taxon>Fagales</taxon>
        <taxon>Fagaceae</taxon>
        <taxon>Fagus</taxon>
    </lineage>
</organism>
<gene>
    <name evidence="2" type="ORF">FSB_LOCUS22776</name>
</gene>
<protein>
    <recommendedName>
        <fullName evidence="1">Reverse transcriptase domain-containing protein</fullName>
    </recommendedName>
</protein>
<dbReference type="SUPFAM" id="SSF56219">
    <property type="entry name" value="DNase I-like"/>
    <property type="match status" value="1"/>
</dbReference>
<dbReference type="InterPro" id="IPR000477">
    <property type="entry name" value="RT_dom"/>
</dbReference>
<dbReference type="PANTHER" id="PTHR46890">
    <property type="entry name" value="NON-LTR RETROLELEMENT REVERSE TRANSCRIPTASE-LIKE PROTEIN-RELATED"/>
    <property type="match status" value="1"/>
</dbReference>
<dbReference type="Pfam" id="PF00078">
    <property type="entry name" value="RVT_1"/>
    <property type="match status" value="1"/>
</dbReference>
<evidence type="ECO:0000259" key="1">
    <source>
        <dbReference type="Pfam" id="PF00078"/>
    </source>
</evidence>
<dbReference type="EMBL" id="OIVN01001522">
    <property type="protein sequence ID" value="SPC94894.1"/>
    <property type="molecule type" value="Genomic_DNA"/>
</dbReference>
<evidence type="ECO:0000313" key="2">
    <source>
        <dbReference type="EMBL" id="SPC94894.1"/>
    </source>
</evidence>
<accession>A0A2N9G707</accession>
<dbReference type="Gene3D" id="3.60.10.10">
    <property type="entry name" value="Endonuclease/exonuclease/phosphatase"/>
    <property type="match status" value="1"/>
</dbReference>
<dbReference type="CDD" id="cd01650">
    <property type="entry name" value="RT_nLTR_like"/>
    <property type="match status" value="1"/>
</dbReference>
<name>A0A2N9G707_FAGSY</name>
<dbReference type="InterPro" id="IPR036691">
    <property type="entry name" value="Endo/exonu/phosph_ase_sf"/>
</dbReference>
<proteinExistence type="predicted"/>
<feature type="domain" description="Reverse transcriptase" evidence="1">
    <location>
        <begin position="857"/>
        <end position="1081"/>
    </location>
</feature>
<dbReference type="PANTHER" id="PTHR46890:SF1">
    <property type="entry name" value="REVERSE TRANSCRIPTASE DOMAIN-CONTAINING PROTEIN"/>
    <property type="match status" value="1"/>
</dbReference>